<dbReference type="EMBL" id="JAHHUM010002481">
    <property type="protein sequence ID" value="KAK5603386.1"/>
    <property type="molecule type" value="Genomic_DNA"/>
</dbReference>
<keyword evidence="1" id="KW-0472">Membrane</keyword>
<dbReference type="Proteomes" id="UP001311232">
    <property type="component" value="Unassembled WGS sequence"/>
</dbReference>
<comment type="caution">
    <text evidence="2">The sequence shown here is derived from an EMBL/GenBank/DDBJ whole genome shotgun (WGS) entry which is preliminary data.</text>
</comment>
<organism evidence="2 3">
    <name type="scientific">Crenichthys baileyi</name>
    <name type="common">White River springfish</name>
    <dbReference type="NCBI Taxonomy" id="28760"/>
    <lineage>
        <taxon>Eukaryota</taxon>
        <taxon>Metazoa</taxon>
        <taxon>Chordata</taxon>
        <taxon>Craniata</taxon>
        <taxon>Vertebrata</taxon>
        <taxon>Euteleostomi</taxon>
        <taxon>Actinopterygii</taxon>
        <taxon>Neopterygii</taxon>
        <taxon>Teleostei</taxon>
        <taxon>Neoteleostei</taxon>
        <taxon>Acanthomorphata</taxon>
        <taxon>Ovalentaria</taxon>
        <taxon>Atherinomorphae</taxon>
        <taxon>Cyprinodontiformes</taxon>
        <taxon>Goodeidae</taxon>
        <taxon>Crenichthys</taxon>
    </lineage>
</organism>
<keyword evidence="1" id="KW-0812">Transmembrane</keyword>
<gene>
    <name evidence="2" type="ORF">CRENBAI_008745</name>
</gene>
<evidence type="ECO:0000313" key="3">
    <source>
        <dbReference type="Proteomes" id="UP001311232"/>
    </source>
</evidence>
<proteinExistence type="predicted"/>
<name>A0AAV9R0U5_9TELE</name>
<feature type="transmembrane region" description="Helical" evidence="1">
    <location>
        <begin position="42"/>
        <end position="62"/>
    </location>
</feature>
<protein>
    <submittedName>
        <fullName evidence="2">Uncharacterized protein</fullName>
    </submittedName>
</protein>
<keyword evidence="1" id="KW-1133">Transmembrane helix</keyword>
<evidence type="ECO:0000256" key="1">
    <source>
        <dbReference type="SAM" id="Phobius"/>
    </source>
</evidence>
<sequence length="114" mass="12997">MQGGGCDERQSCFDAEGGLLRAEAEKAAVTIRWLLLKQLKKSFSSFTFCYTFLLGVFGLPQVKFHLPLCFFNLHLVFATEGHLSPIKDSYDFLSHLRFIIGITAHSLRWGNQRR</sequence>
<accession>A0AAV9R0U5</accession>
<keyword evidence="3" id="KW-1185">Reference proteome</keyword>
<evidence type="ECO:0000313" key="2">
    <source>
        <dbReference type="EMBL" id="KAK5603386.1"/>
    </source>
</evidence>
<reference evidence="2 3" key="1">
    <citation type="submission" date="2021-06" db="EMBL/GenBank/DDBJ databases">
        <authorList>
            <person name="Palmer J.M."/>
        </authorList>
    </citation>
    <scope>NUCLEOTIDE SEQUENCE [LARGE SCALE GENOMIC DNA]</scope>
    <source>
        <strain evidence="2 3">MEX-2019</strain>
        <tissue evidence="2">Muscle</tissue>
    </source>
</reference>
<dbReference type="AlphaFoldDB" id="A0AAV9R0U5"/>